<dbReference type="STRING" id="717606.PaecuDRAFT_3556"/>
<accession>E0ID54</accession>
<dbReference type="GO" id="GO:0052621">
    <property type="term" value="F:diguanylate cyclase activity"/>
    <property type="evidence" value="ECO:0007669"/>
    <property type="project" value="TreeGrafter"/>
</dbReference>
<keyword evidence="1" id="KW-0472">Membrane</keyword>
<reference evidence="3 4" key="1">
    <citation type="submission" date="2010-07" db="EMBL/GenBank/DDBJ databases">
        <title>The draft genome of Paenibacillus curdlanolyticus YK9.</title>
        <authorList>
            <consortium name="US DOE Joint Genome Institute (JGI-PGF)"/>
            <person name="Lucas S."/>
            <person name="Copeland A."/>
            <person name="Lapidus A."/>
            <person name="Cheng J.-F."/>
            <person name="Bruce D."/>
            <person name="Goodwin L."/>
            <person name="Pitluck S."/>
            <person name="Land M.L."/>
            <person name="Hauser L."/>
            <person name="Chang Y.-J."/>
            <person name="Jeffries C."/>
            <person name="Anderson I.J."/>
            <person name="Johnson E."/>
            <person name="Loganathan U."/>
            <person name="Mulhopadhyay B."/>
            <person name="Kyrpides N."/>
            <person name="Woyke T.J."/>
        </authorList>
    </citation>
    <scope>NUCLEOTIDE SEQUENCE [LARGE SCALE GENOMIC DNA]</scope>
    <source>
        <strain evidence="3 4">YK9</strain>
    </source>
</reference>
<sequence>MNLHVDTKTVLVLIGLGHLFTSILIGAYWYGQPKNKLLHLFLLGKCAESVAWLGSALRPEHPSMLYLLIINAMLYIAAACEIMALLSLREELRPRTRRIYYALTALSIVGFALLELFYNKESVRVAYSSMVSTVILFPVYRMLIRRSATALMRVTGFLYVLVFALGCLKGAGALLSGSRIQTFTPSIFETLMVLSLFLLMIVENSGFVLLLKEKSDQELIRLASFDDLTNTLNRRTFALEANRCLAEHAKRRMPISFLLFDIDNFKVINDTYGHMAGDEVLQDMTSQIRSQLDREALFVRYGGDEFGIMLLGMDETASNRLAERMKESLGGAASRGLPAAYTISIGVITIVPDRQTELSTLYSSCDKALYMAKNKGRNHVQRAHLDGYLDERNESTTAS</sequence>
<gene>
    <name evidence="3" type="ORF">PaecuDRAFT_3556</name>
</gene>
<dbReference type="InterPro" id="IPR029787">
    <property type="entry name" value="Nucleotide_cyclase"/>
</dbReference>
<dbReference type="EMBL" id="AEDD01000010">
    <property type="protein sequence ID" value="EFM09509.1"/>
    <property type="molecule type" value="Genomic_DNA"/>
</dbReference>
<feature type="domain" description="GGDEF" evidence="2">
    <location>
        <begin position="253"/>
        <end position="385"/>
    </location>
</feature>
<dbReference type="SUPFAM" id="SSF55073">
    <property type="entry name" value="Nucleotide cyclase"/>
    <property type="match status" value="1"/>
</dbReference>
<dbReference type="eggNOG" id="COG3706">
    <property type="taxonomic scope" value="Bacteria"/>
</dbReference>
<name>E0ID54_9BACL</name>
<feature type="transmembrane region" description="Helical" evidence="1">
    <location>
        <begin position="124"/>
        <end position="144"/>
    </location>
</feature>
<protein>
    <submittedName>
        <fullName evidence="3">Diguanylate cyclase</fullName>
    </submittedName>
</protein>
<dbReference type="PANTHER" id="PTHR45138">
    <property type="entry name" value="REGULATORY COMPONENTS OF SENSORY TRANSDUCTION SYSTEM"/>
    <property type="match status" value="1"/>
</dbReference>
<feature type="transmembrane region" description="Helical" evidence="1">
    <location>
        <begin position="156"/>
        <end position="175"/>
    </location>
</feature>
<dbReference type="SMART" id="SM00267">
    <property type="entry name" value="GGDEF"/>
    <property type="match status" value="1"/>
</dbReference>
<dbReference type="NCBIfam" id="TIGR00254">
    <property type="entry name" value="GGDEF"/>
    <property type="match status" value="1"/>
</dbReference>
<dbReference type="FunFam" id="3.30.70.270:FF:000001">
    <property type="entry name" value="Diguanylate cyclase domain protein"/>
    <property type="match status" value="1"/>
</dbReference>
<dbReference type="OrthoDB" id="9759607at2"/>
<feature type="transmembrane region" description="Helical" evidence="1">
    <location>
        <begin position="99"/>
        <end position="118"/>
    </location>
</feature>
<keyword evidence="1" id="KW-1133">Transmembrane helix</keyword>
<dbReference type="CDD" id="cd01949">
    <property type="entry name" value="GGDEF"/>
    <property type="match status" value="1"/>
</dbReference>
<feature type="transmembrane region" description="Helical" evidence="1">
    <location>
        <begin position="63"/>
        <end position="87"/>
    </location>
</feature>
<proteinExistence type="predicted"/>
<evidence type="ECO:0000259" key="2">
    <source>
        <dbReference type="PROSITE" id="PS50887"/>
    </source>
</evidence>
<dbReference type="PANTHER" id="PTHR45138:SF9">
    <property type="entry name" value="DIGUANYLATE CYCLASE DGCM-RELATED"/>
    <property type="match status" value="1"/>
</dbReference>
<feature type="transmembrane region" description="Helical" evidence="1">
    <location>
        <begin position="12"/>
        <end position="30"/>
    </location>
</feature>
<dbReference type="InterPro" id="IPR043128">
    <property type="entry name" value="Rev_trsase/Diguanyl_cyclase"/>
</dbReference>
<dbReference type="InterPro" id="IPR050469">
    <property type="entry name" value="Diguanylate_Cyclase"/>
</dbReference>
<keyword evidence="1" id="KW-0812">Transmembrane</keyword>
<dbReference type="Pfam" id="PF00990">
    <property type="entry name" value="GGDEF"/>
    <property type="match status" value="1"/>
</dbReference>
<feature type="transmembrane region" description="Helical" evidence="1">
    <location>
        <begin position="187"/>
        <end position="211"/>
    </location>
</feature>
<keyword evidence="4" id="KW-1185">Reference proteome</keyword>
<dbReference type="InterPro" id="IPR000160">
    <property type="entry name" value="GGDEF_dom"/>
</dbReference>
<evidence type="ECO:0000256" key="1">
    <source>
        <dbReference type="SAM" id="Phobius"/>
    </source>
</evidence>
<dbReference type="PROSITE" id="PS50887">
    <property type="entry name" value="GGDEF"/>
    <property type="match status" value="1"/>
</dbReference>
<dbReference type="Gene3D" id="3.30.70.270">
    <property type="match status" value="1"/>
</dbReference>
<dbReference type="RefSeq" id="WP_006039544.1">
    <property type="nucleotide sequence ID" value="NZ_AEDD01000010.1"/>
</dbReference>
<evidence type="ECO:0000313" key="4">
    <source>
        <dbReference type="Proteomes" id="UP000005387"/>
    </source>
</evidence>
<organism evidence="3 4">
    <name type="scientific">Paenibacillus curdlanolyticus YK9</name>
    <dbReference type="NCBI Taxonomy" id="717606"/>
    <lineage>
        <taxon>Bacteria</taxon>
        <taxon>Bacillati</taxon>
        <taxon>Bacillota</taxon>
        <taxon>Bacilli</taxon>
        <taxon>Bacillales</taxon>
        <taxon>Paenibacillaceae</taxon>
        <taxon>Paenibacillus</taxon>
    </lineage>
</organism>
<evidence type="ECO:0000313" key="3">
    <source>
        <dbReference type="EMBL" id="EFM09509.1"/>
    </source>
</evidence>
<dbReference type="AlphaFoldDB" id="E0ID54"/>
<dbReference type="Proteomes" id="UP000005387">
    <property type="component" value="Unassembled WGS sequence"/>
</dbReference>